<evidence type="ECO:0000313" key="2">
    <source>
        <dbReference type="EMBL" id="HIT47529.1"/>
    </source>
</evidence>
<comment type="caution">
    <text evidence="2">The sequence shown here is derived from an EMBL/GenBank/DDBJ whole genome shotgun (WGS) entry which is preliminary data.</text>
</comment>
<dbReference type="GO" id="GO:0009279">
    <property type="term" value="C:cell outer membrane"/>
    <property type="evidence" value="ECO:0007669"/>
    <property type="project" value="InterPro"/>
</dbReference>
<reference evidence="2" key="1">
    <citation type="submission" date="2020-10" db="EMBL/GenBank/DDBJ databases">
        <authorList>
            <person name="Gilroy R."/>
        </authorList>
    </citation>
    <scope>NUCLEOTIDE SEQUENCE</scope>
    <source>
        <strain evidence="2">ChiHecec2B26-709</strain>
    </source>
</reference>
<dbReference type="InterPro" id="IPR036777">
    <property type="entry name" value="Channel_Tsx-like_sf"/>
</dbReference>
<reference evidence="2" key="2">
    <citation type="journal article" date="2021" name="PeerJ">
        <title>Extensive microbial diversity within the chicken gut microbiome revealed by metagenomics and culture.</title>
        <authorList>
            <person name="Gilroy R."/>
            <person name="Ravi A."/>
            <person name="Getino M."/>
            <person name="Pursley I."/>
            <person name="Horton D.L."/>
            <person name="Alikhan N.F."/>
            <person name="Baker D."/>
            <person name="Gharbi K."/>
            <person name="Hall N."/>
            <person name="Watson M."/>
            <person name="Adriaenssens E.M."/>
            <person name="Foster-Nyarko E."/>
            <person name="Jarju S."/>
            <person name="Secka A."/>
            <person name="Antonio M."/>
            <person name="Oren A."/>
            <person name="Chaudhuri R.R."/>
            <person name="La Ragione R."/>
            <person name="Hildebrand F."/>
            <person name="Pallen M.J."/>
        </authorList>
    </citation>
    <scope>NUCLEOTIDE SEQUENCE</scope>
    <source>
        <strain evidence="2">ChiHecec2B26-709</strain>
    </source>
</reference>
<feature type="chain" id="PRO_5039129603" evidence="1">
    <location>
        <begin position="25"/>
        <end position="255"/>
    </location>
</feature>
<dbReference type="Gene3D" id="2.40.230.20">
    <property type="entry name" value="Nucleoside-specific channel-forming protein, Tsx-like"/>
    <property type="match status" value="1"/>
</dbReference>
<evidence type="ECO:0000313" key="3">
    <source>
        <dbReference type="Proteomes" id="UP000886881"/>
    </source>
</evidence>
<accession>A0A9D1KIR1</accession>
<dbReference type="Proteomes" id="UP000886881">
    <property type="component" value="Unassembled WGS sequence"/>
</dbReference>
<gene>
    <name evidence="2" type="ORF">IAC35_06700</name>
</gene>
<evidence type="ECO:0000256" key="1">
    <source>
        <dbReference type="SAM" id="SignalP"/>
    </source>
</evidence>
<name>A0A9D1KIR1_9BACT</name>
<dbReference type="AlphaFoldDB" id="A0A9D1KIR1"/>
<organism evidence="2 3">
    <name type="scientific">Candidatus Cryptobacteroides merdipullorum</name>
    <dbReference type="NCBI Taxonomy" id="2840771"/>
    <lineage>
        <taxon>Bacteria</taxon>
        <taxon>Pseudomonadati</taxon>
        <taxon>Bacteroidota</taxon>
        <taxon>Bacteroidia</taxon>
        <taxon>Bacteroidales</taxon>
        <taxon>Candidatus Cryptobacteroides</taxon>
    </lineage>
</organism>
<protein>
    <submittedName>
        <fullName evidence="2">DUF5020 family protein</fullName>
    </submittedName>
</protein>
<keyword evidence="1" id="KW-0732">Signal</keyword>
<feature type="signal peptide" evidence="1">
    <location>
        <begin position="1"/>
        <end position="24"/>
    </location>
</feature>
<dbReference type="Pfam" id="PF16412">
    <property type="entry name" value="DUF5020"/>
    <property type="match status" value="1"/>
</dbReference>
<dbReference type="EMBL" id="DVLC01000121">
    <property type="protein sequence ID" value="HIT47529.1"/>
    <property type="molecule type" value="Genomic_DNA"/>
</dbReference>
<proteinExistence type="predicted"/>
<sequence>MKRTTIYYAAAAAVALLAGTRANAQTNIQIQYDFGADRQHVTTTLEGFYNDKWGNTFFFIDHDFNSRNSAGEVVAPSGTYLEIARCLNFWQNTALAPLSVHVEYDGGVYRGYTINNAFLAGIDWFIHSADYRNTLNLKALYKYIAYTDPEFRSRVPMQFTAAWTMKDLFGLKGLTFTGFADFWWEDHSLLSDRYGEILPQTSHCVFISEPQLWYNVGRHFGCENLNVGGEIELSYDFGSVRGFWCRPCAGVKWVF</sequence>